<evidence type="ECO:0000259" key="1">
    <source>
        <dbReference type="Pfam" id="PF00078"/>
    </source>
</evidence>
<dbReference type="WBParaSite" id="SCUD_0001771101-mRNA-1">
    <property type="protein sequence ID" value="SCUD_0001771101-mRNA-1"/>
    <property type="gene ID" value="SCUD_0001771101"/>
</dbReference>
<protein>
    <submittedName>
        <fullName evidence="4">Reverse transcriptase domain-containing protein</fullName>
    </submittedName>
</protein>
<dbReference type="PANTHER" id="PTHR47027">
    <property type="entry name" value="REVERSE TRANSCRIPTASE DOMAIN-CONTAINING PROTEIN"/>
    <property type="match status" value="1"/>
</dbReference>
<proteinExistence type="predicted"/>
<reference evidence="4" key="1">
    <citation type="submission" date="2016-06" db="UniProtKB">
        <authorList>
            <consortium name="WormBaseParasite"/>
        </authorList>
    </citation>
    <scope>IDENTIFICATION</scope>
</reference>
<reference evidence="2 3" key="2">
    <citation type="submission" date="2018-11" db="EMBL/GenBank/DDBJ databases">
        <authorList>
            <consortium name="Pathogen Informatics"/>
        </authorList>
    </citation>
    <scope>NUCLEOTIDE SEQUENCE [LARGE SCALE GENOMIC DNA]</scope>
    <source>
        <strain evidence="2">Dakar</strain>
        <strain evidence="3">Dakar, Senegal</strain>
    </source>
</reference>
<evidence type="ECO:0000313" key="2">
    <source>
        <dbReference type="EMBL" id="VDP64076.1"/>
    </source>
</evidence>
<organism evidence="4">
    <name type="scientific">Schistosoma curassoni</name>
    <dbReference type="NCBI Taxonomy" id="6186"/>
    <lineage>
        <taxon>Eukaryota</taxon>
        <taxon>Metazoa</taxon>
        <taxon>Spiralia</taxon>
        <taxon>Lophotrochozoa</taxon>
        <taxon>Platyhelminthes</taxon>
        <taxon>Trematoda</taxon>
        <taxon>Digenea</taxon>
        <taxon>Strigeidida</taxon>
        <taxon>Schistosomatoidea</taxon>
        <taxon>Schistosomatidae</taxon>
        <taxon>Schistosoma</taxon>
    </lineage>
</organism>
<evidence type="ECO:0000313" key="3">
    <source>
        <dbReference type="Proteomes" id="UP000279833"/>
    </source>
</evidence>
<dbReference type="PANTHER" id="PTHR47027:SF20">
    <property type="entry name" value="REVERSE TRANSCRIPTASE-LIKE PROTEIN WITH RNA-DIRECTED DNA POLYMERASE DOMAIN"/>
    <property type="match status" value="1"/>
</dbReference>
<dbReference type="Proteomes" id="UP000279833">
    <property type="component" value="Unassembled WGS sequence"/>
</dbReference>
<evidence type="ECO:0000313" key="4">
    <source>
        <dbReference type="WBParaSite" id="SCUD_0001771101-mRNA-1"/>
    </source>
</evidence>
<name>A0A183KRM2_9TREM</name>
<dbReference type="Pfam" id="PF00078">
    <property type="entry name" value="RVT_1"/>
    <property type="match status" value="1"/>
</dbReference>
<dbReference type="AlphaFoldDB" id="A0A183KRM2"/>
<gene>
    <name evidence="2" type="ORF">SCUD_LOCUS17708</name>
</gene>
<accession>A0A183KRM2</accession>
<sequence length="179" mass="20245">ELQTRENQAGLRPDRGCIDNIFTIHQVLEHRHTYRLPTMIAFLKLKAAFDSVDRKVLWQCLSLNGVLQKHISLVKALYSNTTSRVRAYGEMSSDFATSSGVRQSSPLSTFLFNFTIDLLLEITFSSSGFSGIYFLPGGPLVHLEYADDIDLFGEDADKMQSFGGTEKLFQDVWYGFLPF</sequence>
<keyword evidence="3" id="KW-1185">Reference proteome</keyword>
<dbReference type="InterPro" id="IPR000477">
    <property type="entry name" value="RT_dom"/>
</dbReference>
<dbReference type="EMBL" id="UZAK01040120">
    <property type="protein sequence ID" value="VDP64076.1"/>
    <property type="molecule type" value="Genomic_DNA"/>
</dbReference>
<feature type="domain" description="Reverse transcriptase" evidence="1">
    <location>
        <begin position="5"/>
        <end position="160"/>
    </location>
</feature>